<name>A0A2A2JW96_9BILA</name>
<protein>
    <submittedName>
        <fullName evidence="1">Uncharacterized protein</fullName>
    </submittedName>
</protein>
<accession>A0A2A2JW96</accession>
<dbReference type="Proteomes" id="UP000218231">
    <property type="component" value="Unassembled WGS sequence"/>
</dbReference>
<dbReference type="OrthoDB" id="10591622at2759"/>
<organism evidence="1 2">
    <name type="scientific">Diploscapter pachys</name>
    <dbReference type="NCBI Taxonomy" id="2018661"/>
    <lineage>
        <taxon>Eukaryota</taxon>
        <taxon>Metazoa</taxon>
        <taxon>Ecdysozoa</taxon>
        <taxon>Nematoda</taxon>
        <taxon>Chromadorea</taxon>
        <taxon>Rhabditida</taxon>
        <taxon>Rhabditina</taxon>
        <taxon>Rhabditomorpha</taxon>
        <taxon>Rhabditoidea</taxon>
        <taxon>Rhabditidae</taxon>
        <taxon>Diploscapter</taxon>
    </lineage>
</organism>
<evidence type="ECO:0000313" key="2">
    <source>
        <dbReference type="Proteomes" id="UP000218231"/>
    </source>
</evidence>
<reference evidence="1 2" key="1">
    <citation type="journal article" date="2017" name="Curr. Biol.">
        <title>Genome architecture and evolution of a unichromosomal asexual nematode.</title>
        <authorList>
            <person name="Fradin H."/>
            <person name="Zegar C."/>
            <person name="Gutwein M."/>
            <person name="Lucas J."/>
            <person name="Kovtun M."/>
            <person name="Corcoran D."/>
            <person name="Baugh L.R."/>
            <person name="Kiontke K."/>
            <person name="Gunsalus K."/>
            <person name="Fitch D.H."/>
            <person name="Piano F."/>
        </authorList>
    </citation>
    <scope>NUCLEOTIDE SEQUENCE [LARGE SCALE GENOMIC DNA]</scope>
    <source>
        <strain evidence="1">PF1309</strain>
    </source>
</reference>
<keyword evidence="2" id="KW-1185">Reference proteome</keyword>
<sequence>MYAHQPLYSVAFSIQLMHTPWNLMRNSNPSRLRKLISWLAKPQNNWEAKQEREFIEAVNKLRNFSVSPSGRLSIDPDEIRDYVIARRQELSHLVDPRHRQKPGIDTAGYEAGACIEVISWRRLSDKVSIRYVCLQALDGSGYSVASARYISDEDPVSSYQDEERRIAQRLMGAASELALEWHPTLAAALEAHDRAISAWNWAHTLCRLA</sequence>
<comment type="caution">
    <text evidence="1">The sequence shown here is derived from an EMBL/GenBank/DDBJ whole genome shotgun (WGS) entry which is preliminary data.</text>
</comment>
<dbReference type="AlphaFoldDB" id="A0A2A2JW96"/>
<gene>
    <name evidence="1" type="ORF">WR25_00428</name>
</gene>
<proteinExistence type="predicted"/>
<dbReference type="EMBL" id="LIAE01010179">
    <property type="protein sequence ID" value="PAV65957.1"/>
    <property type="molecule type" value="Genomic_DNA"/>
</dbReference>
<evidence type="ECO:0000313" key="1">
    <source>
        <dbReference type="EMBL" id="PAV65957.1"/>
    </source>
</evidence>